<feature type="compositionally biased region" description="Acidic residues" evidence="1">
    <location>
        <begin position="37"/>
        <end position="47"/>
    </location>
</feature>
<comment type="caution">
    <text evidence="2">The sequence shown here is derived from an EMBL/GenBank/DDBJ whole genome shotgun (WGS) entry which is preliminary data.</text>
</comment>
<evidence type="ECO:0000313" key="3">
    <source>
        <dbReference type="Proteomes" id="UP000479710"/>
    </source>
</evidence>
<protein>
    <submittedName>
        <fullName evidence="2">Uncharacterized protein</fullName>
    </submittedName>
</protein>
<sequence>MAVTKKALPSSSTEPGHGRVLRASGVASMSMHKGLEGVEEEEDEQDNSFDKNDELSVSLLTSEGEDVVELLADEVQKAKRGCKRLKAGAGVSLSPSKCKVARGKRAGYWKYFKVINVPSKKEEGVMLDKENV</sequence>
<dbReference type="AlphaFoldDB" id="A0A6G1CT42"/>
<gene>
    <name evidence="2" type="ORF">E2562_026794</name>
</gene>
<dbReference type="OrthoDB" id="694672at2759"/>
<keyword evidence="3" id="KW-1185">Reference proteome</keyword>
<evidence type="ECO:0000313" key="2">
    <source>
        <dbReference type="EMBL" id="KAF0903356.1"/>
    </source>
</evidence>
<feature type="region of interest" description="Disordered" evidence="1">
    <location>
        <begin position="1"/>
        <end position="51"/>
    </location>
</feature>
<organism evidence="2 3">
    <name type="scientific">Oryza meyeriana var. granulata</name>
    <dbReference type="NCBI Taxonomy" id="110450"/>
    <lineage>
        <taxon>Eukaryota</taxon>
        <taxon>Viridiplantae</taxon>
        <taxon>Streptophyta</taxon>
        <taxon>Embryophyta</taxon>
        <taxon>Tracheophyta</taxon>
        <taxon>Spermatophyta</taxon>
        <taxon>Magnoliopsida</taxon>
        <taxon>Liliopsida</taxon>
        <taxon>Poales</taxon>
        <taxon>Poaceae</taxon>
        <taxon>BOP clade</taxon>
        <taxon>Oryzoideae</taxon>
        <taxon>Oryzeae</taxon>
        <taxon>Oryzinae</taxon>
        <taxon>Oryza</taxon>
        <taxon>Oryza meyeriana</taxon>
    </lineage>
</organism>
<evidence type="ECO:0000256" key="1">
    <source>
        <dbReference type="SAM" id="MobiDB-lite"/>
    </source>
</evidence>
<dbReference type="EMBL" id="SPHZ02000008">
    <property type="protein sequence ID" value="KAF0903356.1"/>
    <property type="molecule type" value="Genomic_DNA"/>
</dbReference>
<accession>A0A6G1CT42</accession>
<name>A0A6G1CT42_9ORYZ</name>
<reference evidence="2 3" key="1">
    <citation type="submission" date="2019-11" db="EMBL/GenBank/DDBJ databases">
        <title>Whole genome sequence of Oryza granulata.</title>
        <authorList>
            <person name="Li W."/>
        </authorList>
    </citation>
    <scope>NUCLEOTIDE SEQUENCE [LARGE SCALE GENOMIC DNA]</scope>
    <source>
        <strain evidence="3">cv. Menghai</strain>
        <tissue evidence="2">Leaf</tissue>
    </source>
</reference>
<dbReference type="Proteomes" id="UP000479710">
    <property type="component" value="Unassembled WGS sequence"/>
</dbReference>
<proteinExistence type="predicted"/>